<evidence type="ECO:0000256" key="1">
    <source>
        <dbReference type="SAM" id="Phobius"/>
    </source>
</evidence>
<protein>
    <recommendedName>
        <fullName evidence="4">Pilus assembly protein PilO</fullName>
    </recommendedName>
</protein>
<name>A0A2H0V8L9_9BACT</name>
<keyword evidence="1" id="KW-0812">Transmembrane</keyword>
<dbReference type="InterPro" id="IPR014717">
    <property type="entry name" value="Transl_elong_EF1B/ribsomal_bS6"/>
</dbReference>
<evidence type="ECO:0000313" key="2">
    <source>
        <dbReference type="EMBL" id="PIR94719.1"/>
    </source>
</evidence>
<dbReference type="GO" id="GO:0043683">
    <property type="term" value="P:type IV pilus assembly"/>
    <property type="evidence" value="ECO:0007669"/>
    <property type="project" value="InterPro"/>
</dbReference>
<reference evidence="3" key="1">
    <citation type="submission" date="2017-09" db="EMBL/GenBank/DDBJ databases">
        <title>Depth-based differentiation of microbial function through sediment-hosted aquifers and enrichment of novel symbionts in the deep terrestrial subsurface.</title>
        <authorList>
            <person name="Probst A.J."/>
            <person name="Ladd B."/>
            <person name="Jarett J.K."/>
            <person name="Geller-Mcgrath D.E."/>
            <person name="Sieber C.M.K."/>
            <person name="Emerson J.B."/>
            <person name="Anantharaman K."/>
            <person name="Thomas B.C."/>
            <person name="Malmstrom R."/>
            <person name="Stieglmeier M."/>
            <person name="Klingl A."/>
            <person name="Woyke T."/>
            <person name="Ryan C.M."/>
            <person name="Banfield J.F."/>
        </authorList>
    </citation>
    <scope>NUCLEOTIDE SEQUENCE [LARGE SCALE GENOMIC DNA]</scope>
</reference>
<evidence type="ECO:0000313" key="3">
    <source>
        <dbReference type="Proteomes" id="UP000228614"/>
    </source>
</evidence>
<sequence>MDNKYIAKIIEYTKNINYFNNIITFLITGIIIIAAIIVFFIYPYARDIYLLNNNINLIKQELENNDSDERSLNEVINNYRKYEPQINELNKTVHAKSRELEFITTMENLATTYNLEQKINIGSEIASSSFKIIPLQLVLKGSYTNNLQYLQNMEVLPVYVNVKNITISSDNQLPPKKTGEDSQPIYSKKTIEMTIVAETYWQ</sequence>
<organism evidence="2 3">
    <name type="scientific">Candidatus Falkowbacteria bacterium CG10_big_fil_rev_8_21_14_0_10_37_6</name>
    <dbReference type="NCBI Taxonomy" id="1974563"/>
    <lineage>
        <taxon>Bacteria</taxon>
        <taxon>Candidatus Falkowiibacteriota</taxon>
    </lineage>
</organism>
<dbReference type="GO" id="GO:0043107">
    <property type="term" value="P:type IV pilus-dependent motility"/>
    <property type="evidence" value="ECO:0007669"/>
    <property type="project" value="InterPro"/>
</dbReference>
<dbReference type="InterPro" id="IPR007445">
    <property type="entry name" value="PilO"/>
</dbReference>
<dbReference type="Proteomes" id="UP000228614">
    <property type="component" value="Unassembled WGS sequence"/>
</dbReference>
<feature type="transmembrane region" description="Helical" evidence="1">
    <location>
        <begin position="21"/>
        <end position="45"/>
    </location>
</feature>
<evidence type="ECO:0008006" key="4">
    <source>
        <dbReference type="Google" id="ProtNLM"/>
    </source>
</evidence>
<accession>A0A2H0V8L9</accession>
<comment type="caution">
    <text evidence="2">The sequence shown here is derived from an EMBL/GenBank/DDBJ whole genome shotgun (WGS) entry which is preliminary data.</text>
</comment>
<gene>
    <name evidence="2" type="ORF">COT95_02655</name>
</gene>
<dbReference type="Pfam" id="PF04350">
    <property type="entry name" value="PilO"/>
    <property type="match status" value="1"/>
</dbReference>
<dbReference type="EMBL" id="PFAN01000131">
    <property type="protein sequence ID" value="PIR94719.1"/>
    <property type="molecule type" value="Genomic_DNA"/>
</dbReference>
<dbReference type="AlphaFoldDB" id="A0A2H0V8L9"/>
<dbReference type="Gene3D" id="3.30.70.60">
    <property type="match status" value="1"/>
</dbReference>
<keyword evidence="1" id="KW-0472">Membrane</keyword>
<proteinExistence type="predicted"/>
<keyword evidence="1" id="KW-1133">Transmembrane helix</keyword>